<dbReference type="AlphaFoldDB" id="A0A284RVB4"/>
<sequence length="168" mass="18348">MDSSLYASLVVWLPCIDISLSSDPMLSLRGCLDHSFRLTIGYSTSGFYAHLRYHLFKNSYIMATGYSGDGGIQWAGPNYLDSDDHLVQNDHHAAPDLTTKKIALGTLSVHDLAVAASFSGTWPLFVQDRRLEAGRCFEVAGPTIGDFMHPDAGRLQLSPRSTVVAISI</sequence>
<dbReference type="EMBL" id="FUEG01000017">
    <property type="protein sequence ID" value="SJL12690.1"/>
    <property type="molecule type" value="Genomic_DNA"/>
</dbReference>
<accession>A0A284RVB4</accession>
<evidence type="ECO:0000313" key="2">
    <source>
        <dbReference type="Proteomes" id="UP000219338"/>
    </source>
</evidence>
<organism evidence="1 2">
    <name type="scientific">Armillaria ostoyae</name>
    <name type="common">Armillaria root rot fungus</name>
    <dbReference type="NCBI Taxonomy" id="47428"/>
    <lineage>
        <taxon>Eukaryota</taxon>
        <taxon>Fungi</taxon>
        <taxon>Dikarya</taxon>
        <taxon>Basidiomycota</taxon>
        <taxon>Agaricomycotina</taxon>
        <taxon>Agaricomycetes</taxon>
        <taxon>Agaricomycetidae</taxon>
        <taxon>Agaricales</taxon>
        <taxon>Marasmiineae</taxon>
        <taxon>Physalacriaceae</taxon>
        <taxon>Armillaria</taxon>
    </lineage>
</organism>
<proteinExistence type="predicted"/>
<reference evidence="2" key="1">
    <citation type="journal article" date="2017" name="Nat. Ecol. Evol.">
        <title>Genome expansion and lineage-specific genetic innovations in the forest pathogenic fungi Armillaria.</title>
        <authorList>
            <person name="Sipos G."/>
            <person name="Prasanna A.N."/>
            <person name="Walter M.C."/>
            <person name="O'Connor E."/>
            <person name="Balint B."/>
            <person name="Krizsan K."/>
            <person name="Kiss B."/>
            <person name="Hess J."/>
            <person name="Varga T."/>
            <person name="Slot J."/>
            <person name="Riley R."/>
            <person name="Boka B."/>
            <person name="Rigling D."/>
            <person name="Barry K."/>
            <person name="Lee J."/>
            <person name="Mihaltcheva S."/>
            <person name="LaButti K."/>
            <person name="Lipzen A."/>
            <person name="Waldron R."/>
            <person name="Moloney N.M."/>
            <person name="Sperisen C."/>
            <person name="Kredics L."/>
            <person name="Vagvoelgyi C."/>
            <person name="Patrignani A."/>
            <person name="Fitzpatrick D."/>
            <person name="Nagy I."/>
            <person name="Doyle S."/>
            <person name="Anderson J.B."/>
            <person name="Grigoriev I.V."/>
            <person name="Gueldener U."/>
            <person name="Muensterkoetter M."/>
            <person name="Nagy L.G."/>
        </authorList>
    </citation>
    <scope>NUCLEOTIDE SEQUENCE [LARGE SCALE GENOMIC DNA]</scope>
    <source>
        <strain evidence="2">C18/9</strain>
    </source>
</reference>
<gene>
    <name evidence="1" type="ORF">ARMOST_16121</name>
</gene>
<evidence type="ECO:0000313" key="1">
    <source>
        <dbReference type="EMBL" id="SJL12690.1"/>
    </source>
</evidence>
<name>A0A284RVB4_ARMOS</name>
<dbReference type="Proteomes" id="UP000219338">
    <property type="component" value="Unassembled WGS sequence"/>
</dbReference>
<protein>
    <submittedName>
        <fullName evidence="1">Uncharacterized protein</fullName>
    </submittedName>
</protein>
<keyword evidence="2" id="KW-1185">Reference proteome</keyword>